<evidence type="ECO:0000313" key="2">
    <source>
        <dbReference type="Proteomes" id="UP001597203"/>
    </source>
</evidence>
<name>A0ABW3NYM6_9SPHN</name>
<dbReference type="RefSeq" id="WP_380909253.1">
    <property type="nucleotide sequence ID" value="NZ_JBHTLS010000066.1"/>
</dbReference>
<keyword evidence="2" id="KW-1185">Reference proteome</keyword>
<evidence type="ECO:0000313" key="1">
    <source>
        <dbReference type="EMBL" id="MFD1104119.1"/>
    </source>
</evidence>
<dbReference type="Proteomes" id="UP001597203">
    <property type="component" value="Unassembled WGS sequence"/>
</dbReference>
<sequence>MESAGVPDAAFGETIRKLVKRLPQWLRADLASPDSLQRERAEEALFAMAMACLGTADSSQANELP</sequence>
<protein>
    <submittedName>
        <fullName evidence="1">Uncharacterized protein</fullName>
    </submittedName>
</protein>
<organism evidence="1 2">
    <name type="scientific">Sphingobium olei</name>
    <dbReference type="NCBI Taxonomy" id="420955"/>
    <lineage>
        <taxon>Bacteria</taxon>
        <taxon>Pseudomonadati</taxon>
        <taxon>Pseudomonadota</taxon>
        <taxon>Alphaproteobacteria</taxon>
        <taxon>Sphingomonadales</taxon>
        <taxon>Sphingomonadaceae</taxon>
        <taxon>Sphingobium</taxon>
    </lineage>
</organism>
<proteinExistence type="predicted"/>
<gene>
    <name evidence="1" type="ORF">ACFQ24_04320</name>
</gene>
<accession>A0ABW3NYM6</accession>
<comment type="caution">
    <text evidence="1">The sequence shown here is derived from an EMBL/GenBank/DDBJ whole genome shotgun (WGS) entry which is preliminary data.</text>
</comment>
<reference evidence="2" key="1">
    <citation type="journal article" date="2019" name="Int. J. Syst. Evol. Microbiol.">
        <title>The Global Catalogue of Microorganisms (GCM) 10K type strain sequencing project: providing services to taxonomists for standard genome sequencing and annotation.</title>
        <authorList>
            <consortium name="The Broad Institute Genomics Platform"/>
            <consortium name="The Broad Institute Genome Sequencing Center for Infectious Disease"/>
            <person name="Wu L."/>
            <person name="Ma J."/>
        </authorList>
    </citation>
    <scope>NUCLEOTIDE SEQUENCE [LARGE SCALE GENOMIC DNA]</scope>
    <source>
        <strain evidence="2">CCUG 54329</strain>
    </source>
</reference>
<dbReference type="EMBL" id="JBHTLS010000066">
    <property type="protein sequence ID" value="MFD1104119.1"/>
    <property type="molecule type" value="Genomic_DNA"/>
</dbReference>